<protein>
    <recommendedName>
        <fullName evidence="2">Transglycosylase SLT domain-containing protein</fullName>
    </recommendedName>
</protein>
<keyword evidence="1" id="KW-0472">Membrane</keyword>
<feature type="transmembrane region" description="Helical" evidence="1">
    <location>
        <begin position="6"/>
        <end position="24"/>
    </location>
</feature>
<keyword evidence="4" id="KW-1185">Reference proteome</keyword>
<reference evidence="3 4" key="1">
    <citation type="submission" date="2020-08" db="EMBL/GenBank/DDBJ databases">
        <title>Functional genomics of gut bacteria from endangered species of beetles.</title>
        <authorList>
            <person name="Carlos-Shanley C."/>
        </authorList>
    </citation>
    <scope>NUCLEOTIDE SEQUENCE [LARGE SCALE GENOMIC DNA]</scope>
    <source>
        <strain evidence="3 4">S00070</strain>
    </source>
</reference>
<dbReference type="Pfam" id="PF01464">
    <property type="entry name" value="SLT"/>
    <property type="match status" value="1"/>
</dbReference>
<evidence type="ECO:0000313" key="3">
    <source>
        <dbReference type="EMBL" id="MBB6003850.1"/>
    </source>
</evidence>
<dbReference type="AlphaFoldDB" id="A0A841EU80"/>
<evidence type="ECO:0000259" key="2">
    <source>
        <dbReference type="Pfam" id="PF01464"/>
    </source>
</evidence>
<organism evidence="3 4">
    <name type="scientific">Arcicella rosea</name>
    <dbReference type="NCBI Taxonomy" id="502909"/>
    <lineage>
        <taxon>Bacteria</taxon>
        <taxon>Pseudomonadati</taxon>
        <taxon>Bacteroidota</taxon>
        <taxon>Cytophagia</taxon>
        <taxon>Cytophagales</taxon>
        <taxon>Flectobacillaceae</taxon>
        <taxon>Arcicella</taxon>
    </lineage>
</organism>
<dbReference type="Proteomes" id="UP000524404">
    <property type="component" value="Unassembled WGS sequence"/>
</dbReference>
<accession>A0A841EU80</accession>
<evidence type="ECO:0000256" key="1">
    <source>
        <dbReference type="SAM" id="Phobius"/>
    </source>
</evidence>
<dbReference type="RefSeq" id="WP_184134513.1">
    <property type="nucleotide sequence ID" value="NZ_JACHKT010000017.1"/>
</dbReference>
<proteinExistence type="predicted"/>
<evidence type="ECO:0000313" key="4">
    <source>
        <dbReference type="Proteomes" id="UP000524404"/>
    </source>
</evidence>
<dbReference type="Gene3D" id="1.10.530.10">
    <property type="match status" value="1"/>
</dbReference>
<gene>
    <name evidence="3" type="ORF">HNP25_002509</name>
</gene>
<dbReference type="InterPro" id="IPR008258">
    <property type="entry name" value="Transglycosylase_SLT_dom_1"/>
</dbReference>
<comment type="caution">
    <text evidence="3">The sequence shown here is derived from an EMBL/GenBank/DDBJ whole genome shotgun (WGS) entry which is preliminary data.</text>
</comment>
<dbReference type="SUPFAM" id="SSF53955">
    <property type="entry name" value="Lysozyme-like"/>
    <property type="match status" value="1"/>
</dbReference>
<dbReference type="EMBL" id="JACHKT010000017">
    <property type="protein sequence ID" value="MBB6003850.1"/>
    <property type="molecule type" value="Genomic_DNA"/>
</dbReference>
<keyword evidence="1" id="KW-0812">Transmembrane</keyword>
<name>A0A841EU80_9BACT</name>
<keyword evidence="1" id="KW-1133">Transmembrane helix</keyword>
<feature type="domain" description="Transglycosylase SLT" evidence="2">
    <location>
        <begin position="125"/>
        <end position="260"/>
    </location>
</feature>
<dbReference type="InterPro" id="IPR023346">
    <property type="entry name" value="Lysozyme-like_dom_sf"/>
</dbReference>
<sequence length="305" mass="34048">MKTGKFVLIVIAFVVILFGGYYFLNYNPQKVSAKLDLSNYEPDSSYQAGFEARNLGFAKSNFQYEIAGQLFNSLTETVPANATKQSFYPMTKLSSTGSVVKWSLKNREENKVRIKAVWDAYGKIIQEASEVHRIPSHIILGIIAVEHDDSVSVKDSAFASSGIYLGLAQISLSTAKDSVLRYPTIGWITKAQLKPFSDKGLIKNNTIILTKSDLLKPDINIHACAATLSGLAFKYGFINTYRWIFAYNRGEGRMLNDGTQDLKMDELVKYYRKVPRHLVGANYITNILGPNGSVDIIFNDLNIQS</sequence>